<evidence type="ECO:0000313" key="1">
    <source>
        <dbReference type="EMBL" id="PLA60269.1"/>
    </source>
</evidence>
<organism evidence="1 2">
    <name type="scientific">Streptococcus mitis</name>
    <dbReference type="NCBI Taxonomy" id="28037"/>
    <lineage>
        <taxon>Bacteria</taxon>
        <taxon>Bacillati</taxon>
        <taxon>Bacillota</taxon>
        <taxon>Bacilli</taxon>
        <taxon>Lactobacillales</taxon>
        <taxon>Streptococcaceae</taxon>
        <taxon>Streptococcus</taxon>
        <taxon>Streptococcus mitis group</taxon>
    </lineage>
</organism>
<dbReference type="RefSeq" id="WP_101785741.1">
    <property type="nucleotide sequence ID" value="NZ_PKIE01000003.1"/>
</dbReference>
<name>A0A2I1YZG6_STRMT</name>
<proteinExistence type="predicted"/>
<accession>A0A2I1YZG6</accession>
<protein>
    <recommendedName>
        <fullName evidence="3">GNAT family N-acetyltransferase</fullName>
    </recommendedName>
</protein>
<comment type="caution">
    <text evidence="1">The sequence shown here is derived from an EMBL/GenBank/DDBJ whole genome shotgun (WGS) entry which is preliminary data.</text>
</comment>
<evidence type="ECO:0000313" key="2">
    <source>
        <dbReference type="Proteomes" id="UP000234971"/>
    </source>
</evidence>
<sequence length="173" mass="20378">MLKKQLSILNRDLPRIEESNYSERMILFSKAIQNKRIIITVRYNLNYKKQVEMLYFSLDDGQGKTKYAHQLQLQALYGHYDGLFKQLVIRDFLIRDPNRGYGSLLLRESLLHISQLFGVKTKIVGKLSFVDEVDKVNHQRRDHLYQKFGFSITDGRISLDEIPVAMLVKERDK</sequence>
<dbReference type="EMBL" id="PKIE01000003">
    <property type="protein sequence ID" value="PLA60269.1"/>
    <property type="molecule type" value="Genomic_DNA"/>
</dbReference>
<reference evidence="1 2" key="1">
    <citation type="submission" date="2017-12" db="EMBL/GenBank/DDBJ databases">
        <title>Phylogenetic diversity of female urinary microbiome.</title>
        <authorList>
            <person name="Thomas-White K."/>
            <person name="Wolfe A.J."/>
        </authorList>
    </citation>
    <scope>NUCLEOTIDE SEQUENCE [LARGE SCALE GENOMIC DNA]</scope>
    <source>
        <strain evidence="1 2">UMB1341</strain>
    </source>
</reference>
<dbReference type="AlphaFoldDB" id="A0A2I1YZG6"/>
<dbReference type="Proteomes" id="UP000234971">
    <property type="component" value="Unassembled WGS sequence"/>
</dbReference>
<gene>
    <name evidence="1" type="ORF">CYK18_06645</name>
</gene>
<evidence type="ECO:0008006" key="3">
    <source>
        <dbReference type="Google" id="ProtNLM"/>
    </source>
</evidence>